<dbReference type="Gene3D" id="3.40.50.300">
    <property type="entry name" value="P-loop containing nucleotide triphosphate hydrolases"/>
    <property type="match status" value="1"/>
</dbReference>
<dbReference type="InterPro" id="IPR011990">
    <property type="entry name" value="TPR-like_helical_dom_sf"/>
</dbReference>
<dbReference type="InterPro" id="IPR001054">
    <property type="entry name" value="A/G_cyclase"/>
</dbReference>
<dbReference type="Gene3D" id="1.25.40.10">
    <property type="entry name" value="Tetratricopeptide repeat domain"/>
    <property type="match status" value="2"/>
</dbReference>
<dbReference type="PRINTS" id="PR00364">
    <property type="entry name" value="DISEASERSIST"/>
</dbReference>
<dbReference type="AlphaFoldDB" id="A0A6J4HDU7"/>
<feature type="region of interest" description="Disordered" evidence="1">
    <location>
        <begin position="878"/>
        <end position="908"/>
    </location>
</feature>
<dbReference type="GO" id="GO:0004016">
    <property type="term" value="F:adenylate cyclase activity"/>
    <property type="evidence" value="ECO:0007669"/>
    <property type="project" value="UniProtKB-ARBA"/>
</dbReference>
<organism evidence="3">
    <name type="scientific">uncultured Armatimonadetes bacterium</name>
    <dbReference type="NCBI Taxonomy" id="157466"/>
    <lineage>
        <taxon>Bacteria</taxon>
        <taxon>Bacillati</taxon>
        <taxon>Armatimonadota</taxon>
        <taxon>environmental samples</taxon>
    </lineage>
</organism>
<evidence type="ECO:0000259" key="2">
    <source>
        <dbReference type="PROSITE" id="PS50125"/>
    </source>
</evidence>
<dbReference type="InterPro" id="IPR058852">
    <property type="entry name" value="HTH_77"/>
</dbReference>
<dbReference type="Pfam" id="PF00211">
    <property type="entry name" value="Guanylate_cyc"/>
    <property type="match status" value="1"/>
</dbReference>
<dbReference type="SUPFAM" id="SSF55073">
    <property type="entry name" value="Nucleotide cyclase"/>
    <property type="match status" value="1"/>
</dbReference>
<dbReference type="InterPro" id="IPR019734">
    <property type="entry name" value="TPR_rpt"/>
</dbReference>
<proteinExistence type="predicted"/>
<sequence length="929" mass="100000">MPSEIITFLFTDIEGSTRLWEHSPDAMRRLLAVHDDLLRQAIAANGGRVFKTGGDSFSAAFGSARAALRAALAAQRALQTAHGGEMGRLRVRMALHTGEVEARDGDYFGPPLNRAARLLDAAHGEQTLLSQAVYHLVCEDLPAPAELRDLGAHGLKDLVQPETVYQLCHPDLRTEFPPLRSLEAQPNNLPLQLTSFVGREAQVEEVRRLLGRARLLTLTGPGGCGKTRLALQVAADSIGKLAAGVWLADLAPRTAHPDSVWATVADALGVRAEHGHDGGVAPGRPVPRALLDFLRSREMLLVLDNCEHLLLPCGEFATRVLATCPRVRILATSREALGIAGETLWPVPSLSVPGPDAGSGAEAVQLFVERARAVQPGFTRSEEAAPAVARICRQLDGIPLAIELAAARLKVLSVEQIADRLSDRFRLLTGGDRTALPRQQTLRALIDWSWDLLSEGEKALLGRLSVFAGGWDLEAAEAVCAESCDVEGGVLEILSRLVDKSLVIAELVEVNTPGRGAHLSARYRLLETIRQYAAEKLEHSGGTAAVRTRHRDWYAGFAEAAEPDLRGPHQAAWFDRLEREHDNLRAALEWCRTTEDASTGLRLAGALSRFWYVRGYLGDGRAWLEAFLAAGQPAVPQALRAKALHAVGGLARDQGDAVAAERYYHEALELRRVMGDRPGAATSLLQQGAVALDRGEREHGLALLDESLAEFRKMGNLRGAAMALGYKAVAALDGGCTAAAADLLEESLGLSRAVGESWGAAQALTHLGHLALIGEDVAWAEELFREALALYQETGDRRGIGLALRSLGDAAAKRGDGAGARESYERSLELYRAAGDRRGTAHCLDGLAGVLRQQARFEQAALLYGAADRLWEDMRVAGSRRDPEKRRPGGPEDEPAAPSDGFRTARSRGRVLPLEQVLTAALADTSPPA</sequence>
<accession>A0A6J4HDU7</accession>
<name>A0A6J4HDU7_9BACT</name>
<dbReference type="Pfam" id="PF13424">
    <property type="entry name" value="TPR_12"/>
    <property type="match status" value="1"/>
</dbReference>
<reference evidence="3" key="1">
    <citation type="submission" date="2020-02" db="EMBL/GenBank/DDBJ databases">
        <authorList>
            <person name="Meier V. D."/>
        </authorList>
    </citation>
    <scope>NUCLEOTIDE SEQUENCE</scope>
    <source>
        <strain evidence="3">AVDCRST_MAG63</strain>
    </source>
</reference>
<dbReference type="SMART" id="SM00028">
    <property type="entry name" value="TPR"/>
    <property type="match status" value="5"/>
</dbReference>
<feature type="compositionally biased region" description="Basic and acidic residues" evidence="1">
    <location>
        <begin position="878"/>
        <end position="890"/>
    </location>
</feature>
<dbReference type="Pfam" id="PF25872">
    <property type="entry name" value="HTH_77"/>
    <property type="match status" value="1"/>
</dbReference>
<dbReference type="PROSITE" id="PS50125">
    <property type="entry name" value="GUANYLATE_CYCLASE_2"/>
    <property type="match status" value="1"/>
</dbReference>
<dbReference type="CDD" id="cd07302">
    <property type="entry name" value="CHD"/>
    <property type="match status" value="1"/>
</dbReference>
<evidence type="ECO:0000256" key="1">
    <source>
        <dbReference type="SAM" id="MobiDB-lite"/>
    </source>
</evidence>
<protein>
    <submittedName>
        <fullName evidence="3">Transcriptional regulator, AfsR family</fullName>
    </submittedName>
</protein>
<evidence type="ECO:0000313" key="3">
    <source>
        <dbReference type="EMBL" id="CAA9220331.1"/>
    </source>
</evidence>
<feature type="domain" description="Guanylate cyclase" evidence="2">
    <location>
        <begin position="7"/>
        <end position="119"/>
    </location>
</feature>
<dbReference type="SUPFAM" id="SSF48452">
    <property type="entry name" value="TPR-like"/>
    <property type="match status" value="2"/>
</dbReference>
<dbReference type="PANTHER" id="PTHR47691:SF3">
    <property type="entry name" value="HTH-TYPE TRANSCRIPTIONAL REGULATOR RV0890C-RELATED"/>
    <property type="match status" value="1"/>
</dbReference>
<dbReference type="InterPro" id="IPR027417">
    <property type="entry name" value="P-loop_NTPase"/>
</dbReference>
<dbReference type="EMBL" id="CADCTO010000061">
    <property type="protein sequence ID" value="CAA9220331.1"/>
    <property type="molecule type" value="Genomic_DNA"/>
</dbReference>
<dbReference type="PANTHER" id="PTHR47691">
    <property type="entry name" value="REGULATOR-RELATED"/>
    <property type="match status" value="1"/>
</dbReference>
<dbReference type="GO" id="GO:0035556">
    <property type="term" value="P:intracellular signal transduction"/>
    <property type="evidence" value="ECO:0007669"/>
    <property type="project" value="InterPro"/>
</dbReference>
<dbReference type="SMART" id="SM00044">
    <property type="entry name" value="CYCc"/>
    <property type="match status" value="1"/>
</dbReference>
<dbReference type="SUPFAM" id="SSF52540">
    <property type="entry name" value="P-loop containing nucleoside triphosphate hydrolases"/>
    <property type="match status" value="1"/>
</dbReference>
<dbReference type="Gene3D" id="3.30.70.1230">
    <property type="entry name" value="Nucleotide cyclase"/>
    <property type="match status" value="1"/>
</dbReference>
<dbReference type="GO" id="GO:0009190">
    <property type="term" value="P:cyclic nucleotide biosynthetic process"/>
    <property type="evidence" value="ECO:0007669"/>
    <property type="project" value="InterPro"/>
</dbReference>
<gene>
    <name evidence="3" type="ORF">AVDCRST_MAG63-463</name>
</gene>
<dbReference type="InterPro" id="IPR029787">
    <property type="entry name" value="Nucleotide_cyclase"/>
</dbReference>